<proteinExistence type="predicted"/>
<dbReference type="EMBL" id="CM047588">
    <property type="protein sequence ID" value="KAI9906051.1"/>
    <property type="molecule type" value="Genomic_DNA"/>
</dbReference>
<evidence type="ECO:0000313" key="1">
    <source>
        <dbReference type="EMBL" id="KAI9906051.1"/>
    </source>
</evidence>
<comment type="caution">
    <text evidence="1">The sequence shown here is derived from an EMBL/GenBank/DDBJ whole genome shotgun (WGS) entry which is preliminary data.</text>
</comment>
<sequence>MIAGIAAYAKEVAPNVKIIGVEAEGANLLEVSLQQNSRVAFPSVNRFTEEAELKSLGKENFRLCKDLVDDVVTVSMDEICSAIRDVFGDTHSLMDPTDPYNVTEFSYRMDSESDKEARIWMSIQTKTHDEFLGVVTGINERDDMHAIEVASNKIAKSHLRHLAGGRPKNVRSPTVSILIVR</sequence>
<name>A0ACC0VKP6_9STRA</name>
<organism evidence="1 2">
    <name type="scientific">Peronosclerospora sorghi</name>
    <dbReference type="NCBI Taxonomy" id="230839"/>
    <lineage>
        <taxon>Eukaryota</taxon>
        <taxon>Sar</taxon>
        <taxon>Stramenopiles</taxon>
        <taxon>Oomycota</taxon>
        <taxon>Peronosporomycetes</taxon>
        <taxon>Peronosporales</taxon>
        <taxon>Peronosporaceae</taxon>
        <taxon>Peronosclerospora</taxon>
    </lineage>
</organism>
<keyword evidence="2" id="KW-1185">Reference proteome</keyword>
<accession>A0ACC0VKP6</accession>
<reference evidence="1 2" key="1">
    <citation type="journal article" date="2022" name="bioRxiv">
        <title>The genome of the oomycete Peronosclerospora sorghi, a cosmopolitan pathogen of maize and sorghum, is inflated with dispersed pseudogenes.</title>
        <authorList>
            <person name="Fletcher K."/>
            <person name="Martin F."/>
            <person name="Isakeit T."/>
            <person name="Cavanaugh K."/>
            <person name="Magill C."/>
            <person name="Michelmore R."/>
        </authorList>
    </citation>
    <scope>NUCLEOTIDE SEQUENCE [LARGE SCALE GENOMIC DNA]</scope>
    <source>
        <strain evidence="1">P6</strain>
    </source>
</reference>
<protein>
    <submittedName>
        <fullName evidence="1">Uncharacterized protein</fullName>
    </submittedName>
</protein>
<dbReference type="Proteomes" id="UP001163321">
    <property type="component" value="Chromosome 9"/>
</dbReference>
<gene>
    <name evidence="1" type="ORF">PsorP6_014412</name>
</gene>
<evidence type="ECO:0000313" key="2">
    <source>
        <dbReference type="Proteomes" id="UP001163321"/>
    </source>
</evidence>